<dbReference type="PROSITE" id="PS50112">
    <property type="entry name" value="PAS"/>
    <property type="match status" value="1"/>
</dbReference>
<accession>A0A835YSN0</accession>
<dbReference type="Gene3D" id="3.40.50.2300">
    <property type="match status" value="1"/>
</dbReference>
<dbReference type="CDD" id="cd17546">
    <property type="entry name" value="REC_hyHK_CKI1_RcsC-like"/>
    <property type="match status" value="1"/>
</dbReference>
<dbReference type="InterPro" id="IPR003594">
    <property type="entry name" value="HATPase_dom"/>
</dbReference>
<gene>
    <name evidence="9" type="ORF">JKP88DRAFT_351346</name>
</gene>
<evidence type="ECO:0000256" key="2">
    <source>
        <dbReference type="ARBA" id="ARBA00012438"/>
    </source>
</evidence>
<dbReference type="PANTHER" id="PTHR43047">
    <property type="entry name" value="TWO-COMPONENT HISTIDINE PROTEIN KINASE"/>
    <property type="match status" value="1"/>
</dbReference>
<feature type="region of interest" description="Disordered" evidence="6">
    <location>
        <begin position="502"/>
        <end position="555"/>
    </location>
</feature>
<dbReference type="Proteomes" id="UP000664859">
    <property type="component" value="Unassembled WGS sequence"/>
</dbReference>
<dbReference type="Gene3D" id="3.30.565.10">
    <property type="entry name" value="Histidine kinase-like ATPase, C-terminal domain"/>
    <property type="match status" value="2"/>
</dbReference>
<evidence type="ECO:0000256" key="4">
    <source>
        <dbReference type="ARBA" id="ARBA00022777"/>
    </source>
</evidence>
<organism evidence="9 10">
    <name type="scientific">Tribonema minus</name>
    <dbReference type="NCBI Taxonomy" id="303371"/>
    <lineage>
        <taxon>Eukaryota</taxon>
        <taxon>Sar</taxon>
        <taxon>Stramenopiles</taxon>
        <taxon>Ochrophyta</taxon>
        <taxon>PX clade</taxon>
        <taxon>Xanthophyceae</taxon>
        <taxon>Tribonematales</taxon>
        <taxon>Tribonemataceae</taxon>
        <taxon>Tribonema</taxon>
    </lineage>
</organism>
<feature type="domain" description="Response regulatory" evidence="7">
    <location>
        <begin position="717"/>
        <end position="837"/>
    </location>
</feature>
<evidence type="ECO:0000259" key="7">
    <source>
        <dbReference type="PROSITE" id="PS50110"/>
    </source>
</evidence>
<dbReference type="Gene3D" id="3.30.450.20">
    <property type="entry name" value="PAS domain"/>
    <property type="match status" value="1"/>
</dbReference>
<keyword evidence="3" id="KW-0808">Transferase</keyword>
<sequence>MPTARWSLLDRVPESVLVLDAEGRITFVNRCFRSRVTSFSVTGLSFVRDLVKDCDKGAVTDSLAQAQSSCDDVVDVECEVLIVAANNSFPEFTSCALQVMAGASTEAYTVVSLRRLRVETRAAKCRDDDVLDFIDNAPIALQWLSETGHVLWCNQTALDLLGYTAEEYIGKHMYAFSMDAEDVLQRNFNILKNGGVMHNHSSDWRTKSGDIRRVLIDSSIHFDSDGKFRNTSVLMDSSIHFDSDVKFRNTRCFIRDDTARQIQQARMAAEQASAIDSMQSQDRFMRKVLHEIRTPCNIVLHSLGEPASVEAQMQKLLRIVKDVEDAHAFDSGKALALRPSTFNLPALVREIFWRQAADYRSPDVTRSIALAGGSSSCGGSGGGGGGVGAIPCDVVTDRTCLVRVLTHLVDNAMRFTQTGVVRFEFGGGSGGGKERGGVAGGARGSSAGCAVAMACNRAGGSSSGASGKGTERRRRVLRLQRSRQQRQHLQLRLWRYQQERKRRCRPYLRQQQRRQRGPDSGGSSTGTSSSGGSGSGGGGGSSTSTAQQTGDSKCVSVGSGAKRKISFAISNTGKPLDTELVHQHFQKYWTGKGDSGLFGEDGEGIGVGLNICFNIIQCLGSELVVTSKNGVNTFRFELDVPVLSTVEDFDFSRPTSYDFVRKQDRSPSLNQQSRWIDVEDAPASAMHVLNPREELPPDAAPVSTACVAGNQEPRRPHILVVDDNTICQKLLCRTLRTLDCTTSVAGNGKEACEMVRCGGAAARAFDMVFMDLRMPVCDGIQATTIMRCELHVEAPIVALSADTTDDIRQRCSAAGMQDFCAKPATKQQINEVIKSYVKL</sequence>
<keyword evidence="5" id="KW-0597">Phosphoprotein</keyword>
<feature type="compositionally biased region" description="Gly residues" evidence="6">
    <location>
        <begin position="519"/>
        <end position="541"/>
    </location>
</feature>
<feature type="domain" description="PAS" evidence="8">
    <location>
        <begin position="126"/>
        <end position="182"/>
    </location>
</feature>
<dbReference type="SUPFAM" id="SSF52172">
    <property type="entry name" value="CheY-like"/>
    <property type="match status" value="1"/>
</dbReference>
<dbReference type="PROSITE" id="PS50110">
    <property type="entry name" value="RESPONSE_REGULATORY"/>
    <property type="match status" value="1"/>
</dbReference>
<proteinExistence type="predicted"/>
<dbReference type="InterPro" id="IPR001789">
    <property type="entry name" value="Sig_transdc_resp-reg_receiver"/>
</dbReference>
<dbReference type="NCBIfam" id="TIGR00229">
    <property type="entry name" value="sensory_box"/>
    <property type="match status" value="1"/>
</dbReference>
<dbReference type="SMART" id="SM00448">
    <property type="entry name" value="REC"/>
    <property type="match status" value="1"/>
</dbReference>
<name>A0A835YSN0_9STRA</name>
<dbReference type="InterPro" id="IPR036890">
    <property type="entry name" value="HATPase_C_sf"/>
</dbReference>
<evidence type="ECO:0000256" key="3">
    <source>
        <dbReference type="ARBA" id="ARBA00022679"/>
    </source>
</evidence>
<reference evidence="9" key="1">
    <citation type="submission" date="2021-02" db="EMBL/GenBank/DDBJ databases">
        <title>First Annotated Genome of the Yellow-green Alga Tribonema minus.</title>
        <authorList>
            <person name="Mahan K.M."/>
        </authorList>
    </citation>
    <scope>NUCLEOTIDE SEQUENCE</scope>
    <source>
        <strain evidence="9">UTEX B ZZ1240</strain>
    </source>
</reference>
<dbReference type="SMART" id="SM00091">
    <property type="entry name" value="PAS"/>
    <property type="match status" value="2"/>
</dbReference>
<dbReference type="Pfam" id="PF13426">
    <property type="entry name" value="PAS_9"/>
    <property type="match status" value="1"/>
</dbReference>
<protein>
    <recommendedName>
        <fullName evidence="2">histidine kinase</fullName>
        <ecNumber evidence="2">2.7.13.3</ecNumber>
    </recommendedName>
</protein>
<dbReference type="Pfam" id="PF00072">
    <property type="entry name" value="Response_reg"/>
    <property type="match status" value="1"/>
</dbReference>
<comment type="catalytic activity">
    <reaction evidence="1">
        <text>ATP + protein L-histidine = ADP + protein N-phospho-L-histidine.</text>
        <dbReference type="EC" id="2.7.13.3"/>
    </reaction>
</comment>
<dbReference type="AlphaFoldDB" id="A0A835YSN0"/>
<dbReference type="InterPro" id="IPR011006">
    <property type="entry name" value="CheY-like_superfamily"/>
</dbReference>
<dbReference type="GO" id="GO:0004673">
    <property type="term" value="F:protein histidine kinase activity"/>
    <property type="evidence" value="ECO:0007669"/>
    <property type="project" value="UniProtKB-EC"/>
</dbReference>
<evidence type="ECO:0000256" key="6">
    <source>
        <dbReference type="SAM" id="MobiDB-lite"/>
    </source>
</evidence>
<evidence type="ECO:0000256" key="5">
    <source>
        <dbReference type="PROSITE-ProRule" id="PRU00169"/>
    </source>
</evidence>
<dbReference type="EC" id="2.7.13.3" evidence="2"/>
<dbReference type="OrthoDB" id="48749at2759"/>
<keyword evidence="4" id="KW-0418">Kinase</keyword>
<feature type="modified residue" description="4-aspartylphosphate" evidence="5">
    <location>
        <position position="771"/>
    </location>
</feature>
<feature type="compositionally biased region" description="Basic residues" evidence="6">
    <location>
        <begin position="502"/>
        <end position="515"/>
    </location>
</feature>
<comment type="caution">
    <text evidence="9">The sequence shown here is derived from an EMBL/GenBank/DDBJ whole genome shotgun (WGS) entry which is preliminary data.</text>
</comment>
<dbReference type="GO" id="GO:0000160">
    <property type="term" value="P:phosphorelay signal transduction system"/>
    <property type="evidence" value="ECO:0007669"/>
    <property type="project" value="InterPro"/>
</dbReference>
<dbReference type="EMBL" id="JAFCMP010000545">
    <property type="protein sequence ID" value="KAG5175803.1"/>
    <property type="molecule type" value="Genomic_DNA"/>
</dbReference>
<dbReference type="CDD" id="cd00130">
    <property type="entry name" value="PAS"/>
    <property type="match status" value="1"/>
</dbReference>
<dbReference type="InterPro" id="IPR000014">
    <property type="entry name" value="PAS"/>
</dbReference>
<evidence type="ECO:0000259" key="8">
    <source>
        <dbReference type="PROSITE" id="PS50112"/>
    </source>
</evidence>
<dbReference type="InterPro" id="IPR035965">
    <property type="entry name" value="PAS-like_dom_sf"/>
</dbReference>
<dbReference type="PANTHER" id="PTHR43047:SF64">
    <property type="entry name" value="HISTIDINE KINASE CONTAINING CHEY-HOMOLOGOUS RECEIVER DOMAIN AND PAS DOMAIN-RELATED"/>
    <property type="match status" value="1"/>
</dbReference>
<evidence type="ECO:0000313" key="9">
    <source>
        <dbReference type="EMBL" id="KAG5175803.1"/>
    </source>
</evidence>
<dbReference type="SMART" id="SM00387">
    <property type="entry name" value="HATPase_c"/>
    <property type="match status" value="1"/>
</dbReference>
<dbReference type="SUPFAM" id="SSF55785">
    <property type="entry name" value="PYP-like sensor domain (PAS domain)"/>
    <property type="match status" value="1"/>
</dbReference>
<dbReference type="SUPFAM" id="SSF55874">
    <property type="entry name" value="ATPase domain of HSP90 chaperone/DNA topoisomerase II/histidine kinase"/>
    <property type="match status" value="1"/>
</dbReference>
<keyword evidence="10" id="KW-1185">Reference proteome</keyword>
<evidence type="ECO:0000313" key="10">
    <source>
        <dbReference type="Proteomes" id="UP000664859"/>
    </source>
</evidence>
<evidence type="ECO:0000256" key="1">
    <source>
        <dbReference type="ARBA" id="ARBA00000085"/>
    </source>
</evidence>